<organism evidence="2 3">
    <name type="scientific">Gimesia panareensis</name>
    <dbReference type="NCBI Taxonomy" id="2527978"/>
    <lineage>
        <taxon>Bacteria</taxon>
        <taxon>Pseudomonadati</taxon>
        <taxon>Planctomycetota</taxon>
        <taxon>Planctomycetia</taxon>
        <taxon>Planctomycetales</taxon>
        <taxon>Planctomycetaceae</taxon>
        <taxon>Gimesia</taxon>
    </lineage>
</organism>
<evidence type="ECO:0000313" key="2">
    <source>
        <dbReference type="EMBL" id="QDT27208.1"/>
    </source>
</evidence>
<dbReference type="EMBL" id="CP037421">
    <property type="protein sequence ID" value="QDT27208.1"/>
    <property type="molecule type" value="Genomic_DNA"/>
</dbReference>
<dbReference type="AlphaFoldDB" id="A0A517Q6H9"/>
<keyword evidence="3" id="KW-1185">Reference proteome</keyword>
<evidence type="ECO:0000256" key="1">
    <source>
        <dbReference type="SAM" id="MobiDB-lite"/>
    </source>
</evidence>
<accession>A0A517Q6H9</accession>
<feature type="compositionally biased region" description="Polar residues" evidence="1">
    <location>
        <begin position="256"/>
        <end position="271"/>
    </location>
</feature>
<proteinExistence type="predicted"/>
<reference evidence="2 3" key="1">
    <citation type="submission" date="2019-03" db="EMBL/GenBank/DDBJ databases">
        <title>Deep-cultivation of Planctomycetes and their phenomic and genomic characterization uncovers novel biology.</title>
        <authorList>
            <person name="Wiegand S."/>
            <person name="Jogler M."/>
            <person name="Boedeker C."/>
            <person name="Pinto D."/>
            <person name="Vollmers J."/>
            <person name="Rivas-Marin E."/>
            <person name="Kohn T."/>
            <person name="Peeters S.H."/>
            <person name="Heuer A."/>
            <person name="Rast P."/>
            <person name="Oberbeckmann S."/>
            <person name="Bunk B."/>
            <person name="Jeske O."/>
            <person name="Meyerdierks A."/>
            <person name="Storesund J.E."/>
            <person name="Kallscheuer N."/>
            <person name="Luecker S."/>
            <person name="Lage O.M."/>
            <person name="Pohl T."/>
            <person name="Merkel B.J."/>
            <person name="Hornburger P."/>
            <person name="Mueller R.-W."/>
            <person name="Bruemmer F."/>
            <person name="Labrenz M."/>
            <person name="Spormann A.M."/>
            <person name="Op den Camp H."/>
            <person name="Overmann J."/>
            <person name="Amann R."/>
            <person name="Jetten M.S.M."/>
            <person name="Mascher T."/>
            <person name="Medema M.H."/>
            <person name="Devos D.P."/>
            <person name="Kaster A.-K."/>
            <person name="Ovreas L."/>
            <person name="Rohde M."/>
            <person name="Galperin M.Y."/>
            <person name="Jogler C."/>
        </authorList>
    </citation>
    <scope>NUCLEOTIDE SEQUENCE [LARGE SCALE GENOMIC DNA]</scope>
    <source>
        <strain evidence="2 3">Enr10</strain>
    </source>
</reference>
<protein>
    <recommendedName>
        <fullName evidence="4">Lipoprotein</fullName>
    </recommendedName>
</protein>
<feature type="region of interest" description="Disordered" evidence="1">
    <location>
        <begin position="256"/>
        <end position="315"/>
    </location>
</feature>
<sequence length="418" mass="46605">MPIKSISLFLDSTVGTVLVLTRILTLLIGLSSLTGCVIMRTTVTNPNPRLKTVAVVPFFNLSQEPDVDGRRFALAYYSELQKIPGFQVLPVGVAEVAMVEHQLQMNNPDDVLKLAKALDVDAVVIGAVTDYSPYYPPRIGLQVSWYSPHAQEFTPGVPLLVEERHEKKSILNQLFKVDRIVNHETKKEIRYSNHLERKNTRQEMKEKFKAYKESASAECPPGIQAPEPKAEPVFRGQSVETLANWSYTQNQNQVVHASTQANQGAESTNPFGQVPLQAKPPAPLPVTNKTLPAPQPTATPQPTTAPLPASTPSATPSYTKQFGEFCPPNGAAQIEVYDPRQPFMSYTRMFDGSEAALVANLRDYLEVSGDRRSGGWEAYLHRSEDFIRFTAHLMIVEMLTLHGGQAERQMIFKVRKYR</sequence>
<feature type="compositionally biased region" description="Pro residues" evidence="1">
    <location>
        <begin position="293"/>
        <end position="305"/>
    </location>
</feature>
<evidence type="ECO:0000313" key="3">
    <source>
        <dbReference type="Proteomes" id="UP000315647"/>
    </source>
</evidence>
<dbReference type="Proteomes" id="UP000315647">
    <property type="component" value="Chromosome"/>
</dbReference>
<feature type="compositionally biased region" description="Low complexity" evidence="1">
    <location>
        <begin position="306"/>
        <end position="315"/>
    </location>
</feature>
<evidence type="ECO:0008006" key="4">
    <source>
        <dbReference type="Google" id="ProtNLM"/>
    </source>
</evidence>
<dbReference type="Gene3D" id="3.40.50.10610">
    <property type="entry name" value="ABC-type transport auxiliary lipoprotein component"/>
    <property type="match status" value="1"/>
</dbReference>
<gene>
    <name evidence="2" type="ORF">Enr10x_25230</name>
</gene>
<name>A0A517Q6H9_9PLAN</name>